<name>A0A0G4NV70_PENC3</name>
<dbReference type="Pfam" id="PF01048">
    <property type="entry name" value="PNP_UDP_1"/>
    <property type="match status" value="1"/>
</dbReference>
<feature type="compositionally biased region" description="Low complexity" evidence="1">
    <location>
        <begin position="581"/>
        <end position="593"/>
    </location>
</feature>
<dbReference type="PANTHER" id="PTHR46082">
    <property type="entry name" value="ATP/GTP-BINDING PROTEIN-RELATED"/>
    <property type="match status" value="1"/>
</dbReference>
<dbReference type="PANTHER" id="PTHR46082:SF11">
    <property type="entry name" value="AAA+ ATPASE DOMAIN-CONTAINING PROTEIN-RELATED"/>
    <property type="match status" value="1"/>
</dbReference>
<accession>A0A0G4NV70</accession>
<dbReference type="SMART" id="SM00355">
    <property type="entry name" value="ZnF_C2H2"/>
    <property type="match status" value="3"/>
</dbReference>
<dbReference type="InterPro" id="IPR035994">
    <property type="entry name" value="Nucleoside_phosphorylase_sf"/>
</dbReference>
<organism evidence="3 4">
    <name type="scientific">Penicillium camemberti (strain FM 013)</name>
    <dbReference type="NCBI Taxonomy" id="1429867"/>
    <lineage>
        <taxon>Eukaryota</taxon>
        <taxon>Fungi</taxon>
        <taxon>Dikarya</taxon>
        <taxon>Ascomycota</taxon>
        <taxon>Pezizomycotina</taxon>
        <taxon>Eurotiomycetes</taxon>
        <taxon>Eurotiomycetidae</taxon>
        <taxon>Eurotiales</taxon>
        <taxon>Aspergillaceae</taxon>
        <taxon>Penicillium</taxon>
    </lineage>
</organism>
<dbReference type="InterPro" id="IPR013087">
    <property type="entry name" value="Znf_C2H2_type"/>
</dbReference>
<feature type="region of interest" description="Disordered" evidence="1">
    <location>
        <begin position="539"/>
        <end position="617"/>
    </location>
</feature>
<dbReference type="AlphaFoldDB" id="A0A0G4NV70"/>
<proteinExistence type="predicted"/>
<feature type="region of interest" description="Disordered" evidence="1">
    <location>
        <begin position="292"/>
        <end position="311"/>
    </location>
</feature>
<feature type="compositionally biased region" description="Basic and acidic residues" evidence="1">
    <location>
        <begin position="563"/>
        <end position="580"/>
    </location>
</feature>
<dbReference type="Proteomes" id="UP000053732">
    <property type="component" value="Unassembled WGS sequence"/>
</dbReference>
<dbReference type="GO" id="GO:0009116">
    <property type="term" value="P:nucleoside metabolic process"/>
    <property type="evidence" value="ECO:0007669"/>
    <property type="project" value="InterPro"/>
</dbReference>
<dbReference type="GO" id="GO:0003824">
    <property type="term" value="F:catalytic activity"/>
    <property type="evidence" value="ECO:0007669"/>
    <property type="project" value="InterPro"/>
</dbReference>
<feature type="domain" description="C2H2-type" evidence="2">
    <location>
        <begin position="400"/>
        <end position="425"/>
    </location>
</feature>
<dbReference type="STRING" id="1429867.A0A0G4NV70"/>
<sequence length="986" mass="110077">MEAGGQIKKAAQQCVEGFTQCLAVPALKENEWAENRLADMNLWISGTGACARGRASLDSRLASRPEACDVIANLLRLLNTVIDECRTQSQIQESSPTHLDEEDSAHSEQEGQSRAFSPWSDDSSSDGQSEDACDMKITHANPLRESMYNIESMQDQLARIAVAIRRSGMRSRLQKADQRFEATEHEELEGHLVGMLLTQLKCCPQERDSSKLNEVQLRMVHCNLKRRNRFLYAQQHSRGLDAGPIRRENRMTAPKKVGLTQEGMVERKTDSKPLNDGSKHANSTIVTGTSASKLSDNFNLPQPDHAAPTASSIMSTTAIDLDYPRPPRFKDDAHLFRCPCCCEALPVEMANKNRWRKHVADDLSPYTCIAADCDQPHVLFNTKEAWRQHILKDHSSLTYWICFACGDGSQFNDKSAFVQHTKFNHAATIPPDQIPVLCDLSKKTTPTGLERCPLCNWPEEEGVMMEKDVLLNHIAKEIHSFSLRALPWADNNGQESDERIRGSSEKVYEWLIQNEIPGNSGNERPSREERVWHSQHFQQNPYFTSSSKASSSSEPDSNGSRGNELEELRKEGESVVHESSEAWSSSEPDSNGSRENELEELGEEGESILHESSEPSDLASRIRNIEGDIRLPPHSTISNPENYTVGWICAITAEYDAAQEFLDERHFVPEYRSPHDTNDCTLGRIGNHNVVISVRPKGNYGSFSPARVATSMLRSFPNIRICVMVGIGSGVPSQKHDIRLGDIVVGIELNDQSAVLQCEFGKTVQGTFVNPIGFLDQPPSILRRAVYGLQAQYEHKGHELDDAVNEIIERKPRLRKKCQRPDPASDRLYRSHILHSTDSESPCAVLCGDDPSCLVSRSPRTESDDNPAIHYGLIASVNQVIKDATMRDEVAAQKDILCIEMEAAGMMNLFPCLVIRGISDYADSHKNKDWQWYAAMVSAAYTKDILRQIVPQQVVQEATSIDILKKGGHDVFSPSGFSSDEDGSIQ</sequence>
<evidence type="ECO:0000313" key="4">
    <source>
        <dbReference type="Proteomes" id="UP000053732"/>
    </source>
</evidence>
<dbReference type="Gene3D" id="3.40.50.1580">
    <property type="entry name" value="Nucleoside phosphorylase domain"/>
    <property type="match status" value="1"/>
</dbReference>
<feature type="compositionally biased region" description="Low complexity" evidence="1">
    <location>
        <begin position="545"/>
        <end position="557"/>
    </location>
</feature>
<evidence type="ECO:0000313" key="3">
    <source>
        <dbReference type="EMBL" id="CRL17981.1"/>
    </source>
</evidence>
<gene>
    <name evidence="3" type="ORF">PCAMFM013_S001g000941</name>
</gene>
<feature type="domain" description="C2H2-type" evidence="2">
    <location>
        <begin position="366"/>
        <end position="394"/>
    </location>
</feature>
<keyword evidence="4" id="KW-1185">Reference proteome</keyword>
<feature type="compositionally biased region" description="Acidic residues" evidence="1">
    <location>
        <begin position="597"/>
        <end position="606"/>
    </location>
</feature>
<dbReference type="SUPFAM" id="SSF53167">
    <property type="entry name" value="Purine and uridine phosphorylases"/>
    <property type="match status" value="1"/>
</dbReference>
<dbReference type="InterPro" id="IPR053137">
    <property type="entry name" value="NLR-like"/>
</dbReference>
<feature type="region of interest" description="Disordered" evidence="1">
    <location>
        <begin position="261"/>
        <end position="283"/>
    </location>
</feature>
<feature type="region of interest" description="Disordered" evidence="1">
    <location>
        <begin position="89"/>
        <end position="131"/>
    </location>
</feature>
<protein>
    <submittedName>
        <fullName evidence="3">Nucleoside phosphorylase</fullName>
    </submittedName>
</protein>
<evidence type="ECO:0000259" key="2">
    <source>
        <dbReference type="SMART" id="SM00355"/>
    </source>
</evidence>
<dbReference type="EMBL" id="HG793134">
    <property type="protein sequence ID" value="CRL17981.1"/>
    <property type="molecule type" value="Genomic_DNA"/>
</dbReference>
<dbReference type="InterPro" id="IPR000845">
    <property type="entry name" value="Nucleoside_phosphorylase_d"/>
</dbReference>
<feature type="compositionally biased region" description="Basic and acidic residues" evidence="1">
    <location>
        <begin position="264"/>
        <end position="279"/>
    </location>
</feature>
<feature type="domain" description="C2H2-type" evidence="2">
    <location>
        <begin position="450"/>
        <end position="479"/>
    </location>
</feature>
<evidence type="ECO:0000256" key="1">
    <source>
        <dbReference type="SAM" id="MobiDB-lite"/>
    </source>
</evidence>
<reference evidence="3 4" key="1">
    <citation type="journal article" date="2014" name="Nat. Commun.">
        <title>Multiple recent horizontal transfers of a large genomic region in cheese making fungi.</title>
        <authorList>
            <person name="Cheeseman K."/>
            <person name="Ropars J."/>
            <person name="Renault P."/>
            <person name="Dupont J."/>
            <person name="Gouzy J."/>
            <person name="Branca A."/>
            <person name="Abraham A.L."/>
            <person name="Ceppi M."/>
            <person name="Conseiller E."/>
            <person name="Debuchy R."/>
            <person name="Malagnac F."/>
            <person name="Goarin A."/>
            <person name="Silar P."/>
            <person name="Lacoste S."/>
            <person name="Sallet E."/>
            <person name="Bensimon A."/>
            <person name="Giraud T."/>
            <person name="Brygoo Y."/>
        </authorList>
    </citation>
    <scope>NUCLEOTIDE SEQUENCE [LARGE SCALE GENOMIC DNA]</scope>
    <source>
        <strain evidence="4">FM 013</strain>
    </source>
</reference>
<feature type="compositionally biased region" description="Low complexity" evidence="1">
    <location>
        <begin position="113"/>
        <end position="127"/>
    </location>
</feature>